<dbReference type="InterPro" id="IPR017441">
    <property type="entry name" value="Protein_kinase_ATP_BS"/>
</dbReference>
<dbReference type="PROSITE" id="PS00107">
    <property type="entry name" value="PROTEIN_KINASE_ATP"/>
    <property type="match status" value="1"/>
</dbReference>
<name>A0A0V0Y2Y6_TRIPS</name>
<gene>
    <name evidence="3" type="ORF">T4E_5301</name>
</gene>
<dbReference type="GO" id="GO:0005524">
    <property type="term" value="F:ATP binding"/>
    <property type="evidence" value="ECO:0007669"/>
    <property type="project" value="UniProtKB-UniRule"/>
</dbReference>
<evidence type="ECO:0000313" key="3">
    <source>
        <dbReference type="EMBL" id="KRX94507.1"/>
    </source>
</evidence>
<dbReference type="SUPFAM" id="SSF56112">
    <property type="entry name" value="Protein kinase-like (PK-like)"/>
    <property type="match status" value="1"/>
</dbReference>
<evidence type="ECO:0000313" key="4">
    <source>
        <dbReference type="Proteomes" id="UP000054815"/>
    </source>
</evidence>
<dbReference type="AlphaFoldDB" id="A0A0V0Y2Y6"/>
<dbReference type="Gene3D" id="1.10.510.10">
    <property type="entry name" value="Transferase(Phosphotransferase) domain 1"/>
    <property type="match status" value="1"/>
</dbReference>
<dbReference type="EMBL" id="JYDU01000071">
    <property type="protein sequence ID" value="KRX94507.1"/>
    <property type="molecule type" value="Genomic_DNA"/>
</dbReference>
<organism evidence="3 4">
    <name type="scientific">Trichinella pseudospiralis</name>
    <name type="common">Parasitic roundworm</name>
    <dbReference type="NCBI Taxonomy" id="6337"/>
    <lineage>
        <taxon>Eukaryota</taxon>
        <taxon>Metazoa</taxon>
        <taxon>Ecdysozoa</taxon>
        <taxon>Nematoda</taxon>
        <taxon>Enoplea</taxon>
        <taxon>Dorylaimia</taxon>
        <taxon>Trichinellida</taxon>
        <taxon>Trichinellidae</taxon>
        <taxon>Trichinella</taxon>
    </lineage>
</organism>
<dbReference type="InterPro" id="IPR000719">
    <property type="entry name" value="Prot_kinase_dom"/>
</dbReference>
<evidence type="ECO:0000256" key="1">
    <source>
        <dbReference type="PROSITE-ProRule" id="PRU10141"/>
    </source>
</evidence>
<keyword evidence="3" id="KW-0808">Transferase</keyword>
<dbReference type="PROSITE" id="PS50011">
    <property type="entry name" value="PROTEIN_KINASE_DOM"/>
    <property type="match status" value="1"/>
</dbReference>
<dbReference type="SMART" id="SM00220">
    <property type="entry name" value="S_TKc"/>
    <property type="match status" value="1"/>
</dbReference>
<feature type="domain" description="Protein kinase" evidence="2">
    <location>
        <begin position="18"/>
        <end position="279"/>
    </location>
</feature>
<evidence type="ECO:0000259" key="2">
    <source>
        <dbReference type="PROSITE" id="PS50011"/>
    </source>
</evidence>
<keyword evidence="1" id="KW-0067">ATP-binding</keyword>
<dbReference type="Proteomes" id="UP000054815">
    <property type="component" value="Unassembled WGS sequence"/>
</dbReference>
<keyword evidence="1" id="KW-0547">Nucleotide-binding</keyword>
<dbReference type="STRING" id="6337.A0A0V0Y2Y6"/>
<protein>
    <submittedName>
        <fullName evidence="3">Putative serine/threonine-protein kinase</fullName>
    </submittedName>
</protein>
<dbReference type="InterPro" id="IPR050235">
    <property type="entry name" value="CK1_Ser-Thr_kinase"/>
</dbReference>
<dbReference type="Pfam" id="PF00069">
    <property type="entry name" value="Pkinase"/>
    <property type="match status" value="1"/>
</dbReference>
<accession>A0A0V0Y2Y6</accession>
<feature type="binding site" evidence="1">
    <location>
        <position position="46"/>
    </location>
    <ligand>
        <name>ATP</name>
        <dbReference type="ChEBI" id="CHEBI:30616"/>
    </ligand>
</feature>
<dbReference type="InterPro" id="IPR011009">
    <property type="entry name" value="Kinase-like_dom_sf"/>
</dbReference>
<proteinExistence type="predicted"/>
<reference evidence="3 4" key="1">
    <citation type="submission" date="2015-01" db="EMBL/GenBank/DDBJ databases">
        <title>Evolution of Trichinella species and genotypes.</title>
        <authorList>
            <person name="Korhonen P.K."/>
            <person name="Edoardo P."/>
            <person name="Giuseppe L.R."/>
            <person name="Gasser R.B."/>
        </authorList>
    </citation>
    <scope>NUCLEOTIDE SEQUENCE [LARGE SCALE GENOMIC DNA]</scope>
    <source>
        <strain evidence="3">ISS141</strain>
    </source>
</reference>
<dbReference type="GO" id="GO:0004672">
    <property type="term" value="F:protein kinase activity"/>
    <property type="evidence" value="ECO:0007669"/>
    <property type="project" value="InterPro"/>
</dbReference>
<keyword evidence="3" id="KW-0418">Kinase</keyword>
<sequence length="328" mass="38154">MPKKEISLEVDTVINNRWTVMQKLGEGSYGLVYQVKDECGQHYAMKIEEKEKQGVLATEAMVLSSFQDKKHGLKLVEYYQLERFNFMVMTLAGKNLTNLRRSMKNRKFSLETTVNLGIQMMEAIRDLHEIGYLHRDVKGSNYGIGINADDKRNVYLIDFGMARRYKTERGQLIPPRSVVPFRGTVRYASPHCHARKDYGRRDDLYSWLYTLVEFRRGYLQWRNANNEDEVARMKNQLMPSEILGNMPRQFYEILAKLNVMTFSETPNYNWFISQLMNVLKSIDKDQTAPFDWEIANSSSSDQAILEDAENKQLIALQKPACMDNNGKP</sequence>
<comment type="caution">
    <text evidence="3">The sequence shown here is derived from an EMBL/GenBank/DDBJ whole genome shotgun (WGS) entry which is preliminary data.</text>
</comment>
<dbReference type="PANTHER" id="PTHR11909">
    <property type="entry name" value="CASEIN KINASE-RELATED"/>
    <property type="match status" value="1"/>
</dbReference>